<evidence type="ECO:0000313" key="1">
    <source>
        <dbReference type="EMBL" id="GGD03110.1"/>
    </source>
</evidence>
<name>A0ABQ1PTK5_9BACI</name>
<gene>
    <name evidence="1" type="ORF">GCM10007216_37280</name>
</gene>
<accession>A0ABQ1PTK5</accession>
<protein>
    <submittedName>
        <fullName evidence="1">Uncharacterized protein</fullName>
    </submittedName>
</protein>
<dbReference type="Proteomes" id="UP000619534">
    <property type="component" value="Unassembled WGS sequence"/>
</dbReference>
<dbReference type="EMBL" id="BMCJ01000009">
    <property type="protein sequence ID" value="GGD03110.1"/>
    <property type="molecule type" value="Genomic_DNA"/>
</dbReference>
<evidence type="ECO:0000313" key="2">
    <source>
        <dbReference type="Proteomes" id="UP000619534"/>
    </source>
</evidence>
<comment type="caution">
    <text evidence="1">The sequence shown here is derived from an EMBL/GenBank/DDBJ whole genome shotgun (WGS) entry which is preliminary data.</text>
</comment>
<sequence length="188" mass="22042">MNVNVLGEDTLESHELPGYMYKNLKPSLKLNRQLNKELIEKGIVKKEKVYHPMWIVKMLEIADRKPFPPRKRPNMLFVDAVSGYRGLFPNVPPITQKEETSTRVKKASITKQELLGKYIVDVQEKQINRKYVLKKPGYEIKEIEMVYLPLWLVEVETAFFSKTFVLNGNTGESEDLLMKLWKSNEWKL</sequence>
<organism evidence="1 2">
    <name type="scientific">Thalassobacillus devorans</name>
    <dbReference type="NCBI Taxonomy" id="279813"/>
    <lineage>
        <taxon>Bacteria</taxon>
        <taxon>Bacillati</taxon>
        <taxon>Bacillota</taxon>
        <taxon>Bacilli</taxon>
        <taxon>Bacillales</taxon>
        <taxon>Bacillaceae</taxon>
        <taxon>Thalassobacillus</taxon>
    </lineage>
</organism>
<proteinExistence type="predicted"/>
<dbReference type="RefSeq" id="WP_062443817.1">
    <property type="nucleotide sequence ID" value="NZ_BMCJ01000009.1"/>
</dbReference>
<reference evidence="2" key="1">
    <citation type="journal article" date="2019" name="Int. J. Syst. Evol. Microbiol.">
        <title>The Global Catalogue of Microorganisms (GCM) 10K type strain sequencing project: providing services to taxonomists for standard genome sequencing and annotation.</title>
        <authorList>
            <consortium name="The Broad Institute Genomics Platform"/>
            <consortium name="The Broad Institute Genome Sequencing Center for Infectious Disease"/>
            <person name="Wu L."/>
            <person name="Ma J."/>
        </authorList>
    </citation>
    <scope>NUCLEOTIDE SEQUENCE [LARGE SCALE GENOMIC DNA]</scope>
    <source>
        <strain evidence="2">CCM 7282</strain>
    </source>
</reference>
<keyword evidence="2" id="KW-1185">Reference proteome</keyword>